<gene>
    <name evidence="1" type="ordered locus">MTR_5g013750</name>
</gene>
<dbReference type="EMBL" id="CM001221">
    <property type="protein sequence ID" value="AES94375.1"/>
    <property type="molecule type" value="Genomic_DNA"/>
</dbReference>
<evidence type="ECO:0000313" key="2">
    <source>
        <dbReference type="EnsemblPlants" id="AES94375"/>
    </source>
</evidence>
<dbReference type="AlphaFoldDB" id="G7JYP1"/>
<evidence type="ECO:0000313" key="1">
    <source>
        <dbReference type="EMBL" id="AES94375.1"/>
    </source>
</evidence>
<dbReference type="Proteomes" id="UP000002051">
    <property type="component" value="Chromosome 5"/>
</dbReference>
<dbReference type="PaxDb" id="3880-AES94375"/>
<sequence length="55" mass="6297">MDVQISFLKFKISFIRREANNVSHLLARAELSYANSQIHGCMPSCITIIIRIEMS</sequence>
<proteinExistence type="predicted"/>
<organism evidence="1 3">
    <name type="scientific">Medicago truncatula</name>
    <name type="common">Barrel medic</name>
    <name type="synonym">Medicago tribuloides</name>
    <dbReference type="NCBI Taxonomy" id="3880"/>
    <lineage>
        <taxon>Eukaryota</taxon>
        <taxon>Viridiplantae</taxon>
        <taxon>Streptophyta</taxon>
        <taxon>Embryophyta</taxon>
        <taxon>Tracheophyta</taxon>
        <taxon>Spermatophyta</taxon>
        <taxon>Magnoliopsida</taxon>
        <taxon>eudicotyledons</taxon>
        <taxon>Gunneridae</taxon>
        <taxon>Pentapetalae</taxon>
        <taxon>rosids</taxon>
        <taxon>fabids</taxon>
        <taxon>Fabales</taxon>
        <taxon>Fabaceae</taxon>
        <taxon>Papilionoideae</taxon>
        <taxon>50 kb inversion clade</taxon>
        <taxon>NPAAA clade</taxon>
        <taxon>Hologalegina</taxon>
        <taxon>IRL clade</taxon>
        <taxon>Trifolieae</taxon>
        <taxon>Medicago</taxon>
    </lineage>
</organism>
<reference evidence="1 3" key="1">
    <citation type="journal article" date="2011" name="Nature">
        <title>The Medicago genome provides insight into the evolution of rhizobial symbioses.</title>
        <authorList>
            <person name="Young N.D."/>
            <person name="Debelle F."/>
            <person name="Oldroyd G.E."/>
            <person name="Geurts R."/>
            <person name="Cannon S.B."/>
            <person name="Udvardi M.K."/>
            <person name="Benedito V.A."/>
            <person name="Mayer K.F."/>
            <person name="Gouzy J."/>
            <person name="Schoof H."/>
            <person name="Van de Peer Y."/>
            <person name="Proost S."/>
            <person name="Cook D.R."/>
            <person name="Meyers B.C."/>
            <person name="Spannagl M."/>
            <person name="Cheung F."/>
            <person name="De Mita S."/>
            <person name="Krishnakumar V."/>
            <person name="Gundlach H."/>
            <person name="Zhou S."/>
            <person name="Mudge J."/>
            <person name="Bharti A.K."/>
            <person name="Murray J.D."/>
            <person name="Naoumkina M.A."/>
            <person name="Rosen B."/>
            <person name="Silverstein K.A."/>
            <person name="Tang H."/>
            <person name="Rombauts S."/>
            <person name="Zhao P.X."/>
            <person name="Zhou P."/>
            <person name="Barbe V."/>
            <person name="Bardou P."/>
            <person name="Bechner M."/>
            <person name="Bellec A."/>
            <person name="Berger A."/>
            <person name="Berges H."/>
            <person name="Bidwell S."/>
            <person name="Bisseling T."/>
            <person name="Choisne N."/>
            <person name="Couloux A."/>
            <person name="Denny R."/>
            <person name="Deshpande S."/>
            <person name="Dai X."/>
            <person name="Doyle J.J."/>
            <person name="Dudez A.M."/>
            <person name="Farmer A.D."/>
            <person name="Fouteau S."/>
            <person name="Franken C."/>
            <person name="Gibelin C."/>
            <person name="Gish J."/>
            <person name="Goldstein S."/>
            <person name="Gonzalez A.J."/>
            <person name="Green P.J."/>
            <person name="Hallab A."/>
            <person name="Hartog M."/>
            <person name="Hua A."/>
            <person name="Humphray S.J."/>
            <person name="Jeong D.H."/>
            <person name="Jing Y."/>
            <person name="Jocker A."/>
            <person name="Kenton S.M."/>
            <person name="Kim D.J."/>
            <person name="Klee K."/>
            <person name="Lai H."/>
            <person name="Lang C."/>
            <person name="Lin S."/>
            <person name="Macmil S.L."/>
            <person name="Magdelenat G."/>
            <person name="Matthews L."/>
            <person name="McCorrison J."/>
            <person name="Monaghan E.L."/>
            <person name="Mun J.H."/>
            <person name="Najar F.Z."/>
            <person name="Nicholson C."/>
            <person name="Noirot C."/>
            <person name="O'Bleness M."/>
            <person name="Paule C.R."/>
            <person name="Poulain J."/>
            <person name="Prion F."/>
            <person name="Qin B."/>
            <person name="Qu C."/>
            <person name="Retzel E.F."/>
            <person name="Riddle C."/>
            <person name="Sallet E."/>
            <person name="Samain S."/>
            <person name="Samson N."/>
            <person name="Sanders I."/>
            <person name="Saurat O."/>
            <person name="Scarpelli C."/>
            <person name="Schiex T."/>
            <person name="Segurens B."/>
            <person name="Severin A.J."/>
            <person name="Sherrier D.J."/>
            <person name="Shi R."/>
            <person name="Sims S."/>
            <person name="Singer S.R."/>
            <person name="Sinharoy S."/>
            <person name="Sterck L."/>
            <person name="Viollet A."/>
            <person name="Wang B.B."/>
            <person name="Wang K."/>
            <person name="Wang M."/>
            <person name="Wang X."/>
            <person name="Warfsmann J."/>
            <person name="Weissenbach J."/>
            <person name="White D.D."/>
            <person name="White J.D."/>
            <person name="Wiley G.B."/>
            <person name="Wincker P."/>
            <person name="Xing Y."/>
            <person name="Yang L."/>
            <person name="Yao Z."/>
            <person name="Ying F."/>
            <person name="Zhai J."/>
            <person name="Zhou L."/>
            <person name="Zuber A."/>
            <person name="Denarie J."/>
            <person name="Dixon R.A."/>
            <person name="May G.D."/>
            <person name="Schwartz D.C."/>
            <person name="Rogers J."/>
            <person name="Quetier F."/>
            <person name="Town C.D."/>
            <person name="Roe B.A."/>
        </authorList>
    </citation>
    <scope>NUCLEOTIDE SEQUENCE [LARGE SCALE GENOMIC DNA]</scope>
    <source>
        <strain evidence="1">A17</strain>
        <strain evidence="2 3">cv. Jemalong A17</strain>
    </source>
</reference>
<reference evidence="1 3" key="2">
    <citation type="journal article" date="2014" name="BMC Genomics">
        <title>An improved genome release (version Mt4.0) for the model legume Medicago truncatula.</title>
        <authorList>
            <person name="Tang H."/>
            <person name="Krishnakumar V."/>
            <person name="Bidwell S."/>
            <person name="Rosen B."/>
            <person name="Chan A."/>
            <person name="Zhou S."/>
            <person name="Gentzbittel L."/>
            <person name="Childs K.L."/>
            <person name="Yandell M."/>
            <person name="Gundlach H."/>
            <person name="Mayer K.F."/>
            <person name="Schwartz D.C."/>
            <person name="Town C.D."/>
        </authorList>
    </citation>
    <scope>GENOME REANNOTATION</scope>
    <source>
        <strain evidence="2 3">cv. Jemalong A17</strain>
    </source>
</reference>
<dbReference type="HOGENOM" id="CLU_3035400_0_0_1"/>
<name>G7JYP1_MEDTR</name>
<reference evidence="2" key="3">
    <citation type="submission" date="2015-04" db="UniProtKB">
        <authorList>
            <consortium name="EnsemblPlants"/>
        </authorList>
    </citation>
    <scope>IDENTIFICATION</scope>
    <source>
        <strain evidence="2">cv. Jemalong A17</strain>
    </source>
</reference>
<protein>
    <submittedName>
        <fullName evidence="1 2">Uncharacterized protein</fullName>
    </submittedName>
</protein>
<evidence type="ECO:0000313" key="3">
    <source>
        <dbReference type="Proteomes" id="UP000002051"/>
    </source>
</evidence>
<keyword evidence="3" id="KW-1185">Reference proteome</keyword>
<accession>G7JYP1</accession>
<dbReference type="EnsemblPlants" id="AES94375">
    <property type="protein sequence ID" value="AES94375"/>
    <property type="gene ID" value="MTR_5g013750"/>
</dbReference>